<name>A0A225NBD7_9RHOB</name>
<keyword evidence="2" id="KW-1185">Reference proteome</keyword>
<proteinExistence type="predicted"/>
<protein>
    <submittedName>
        <fullName evidence="1">Uncharacterized protein</fullName>
    </submittedName>
</protein>
<dbReference type="OrthoDB" id="7861750at2"/>
<evidence type="ECO:0000313" key="2">
    <source>
        <dbReference type="Proteomes" id="UP000215377"/>
    </source>
</evidence>
<sequence>MNLIEFAKTAKDDVSPEDFVAKMKEILPLDEVKNLTEEEGLMFFSAVSWLHDLGLLLIEFNEQDGEMPSPDGQRMAPCIPGTHGPFIDTVLTRGRDEPDFSPLVNFGLE</sequence>
<gene>
    <name evidence="1" type="ORF">ATO3_25515</name>
</gene>
<dbReference type="EMBL" id="AQQR01000026">
    <property type="protein sequence ID" value="OWU67791.1"/>
    <property type="molecule type" value="Genomic_DNA"/>
</dbReference>
<accession>A0A225NBD7</accession>
<organism evidence="1 2">
    <name type="scientific">Marinibacterium profundimaris</name>
    <dbReference type="NCBI Taxonomy" id="1679460"/>
    <lineage>
        <taxon>Bacteria</taxon>
        <taxon>Pseudomonadati</taxon>
        <taxon>Pseudomonadota</taxon>
        <taxon>Alphaproteobacteria</taxon>
        <taxon>Rhodobacterales</taxon>
        <taxon>Paracoccaceae</taxon>
        <taxon>Marinibacterium</taxon>
    </lineage>
</organism>
<dbReference type="AlphaFoldDB" id="A0A225NBD7"/>
<comment type="caution">
    <text evidence="1">The sequence shown here is derived from an EMBL/GenBank/DDBJ whole genome shotgun (WGS) entry which is preliminary data.</text>
</comment>
<evidence type="ECO:0000313" key="1">
    <source>
        <dbReference type="EMBL" id="OWU67791.1"/>
    </source>
</evidence>
<dbReference type="Proteomes" id="UP000215377">
    <property type="component" value="Unassembled WGS sequence"/>
</dbReference>
<dbReference type="RefSeq" id="WP_088652725.1">
    <property type="nucleotide sequence ID" value="NZ_AQQR01000026.1"/>
</dbReference>
<reference evidence="1 2" key="1">
    <citation type="submission" date="2013-04" db="EMBL/GenBank/DDBJ databases">
        <title>Oceanicola sp. 22II1-22F33 Genome Sequencing.</title>
        <authorList>
            <person name="Lai Q."/>
            <person name="Li G."/>
            <person name="Shao Z."/>
        </authorList>
    </citation>
    <scope>NUCLEOTIDE SEQUENCE [LARGE SCALE GENOMIC DNA]</scope>
    <source>
        <strain evidence="1 2">22II1-22F33</strain>
    </source>
</reference>